<proteinExistence type="predicted"/>
<organism evidence="1">
    <name type="scientific">Timema douglasi</name>
    <name type="common">Walking stick</name>
    <dbReference type="NCBI Taxonomy" id="61478"/>
    <lineage>
        <taxon>Eukaryota</taxon>
        <taxon>Metazoa</taxon>
        <taxon>Ecdysozoa</taxon>
        <taxon>Arthropoda</taxon>
        <taxon>Hexapoda</taxon>
        <taxon>Insecta</taxon>
        <taxon>Pterygota</taxon>
        <taxon>Neoptera</taxon>
        <taxon>Polyneoptera</taxon>
        <taxon>Phasmatodea</taxon>
        <taxon>Timematodea</taxon>
        <taxon>Timematoidea</taxon>
        <taxon>Timematidae</taxon>
        <taxon>Timema</taxon>
    </lineage>
</organism>
<accession>A0A7R8VK48</accession>
<dbReference type="EMBL" id="OA566644">
    <property type="protein sequence ID" value="CAD7199219.1"/>
    <property type="molecule type" value="Genomic_DNA"/>
</dbReference>
<reference evidence="1" key="1">
    <citation type="submission" date="2020-11" db="EMBL/GenBank/DDBJ databases">
        <authorList>
            <person name="Tran Van P."/>
        </authorList>
    </citation>
    <scope>NUCLEOTIDE SEQUENCE</scope>
</reference>
<protein>
    <submittedName>
        <fullName evidence="1">Uncharacterized protein</fullName>
    </submittedName>
</protein>
<name>A0A7R8VK48_TIMDO</name>
<evidence type="ECO:0000313" key="1">
    <source>
        <dbReference type="EMBL" id="CAD7199219.1"/>
    </source>
</evidence>
<sequence length="220" mass="25174">MRVCSECDKSKIMNYIMYSCSKKKRSPEDRLIYPSENLHLDLPDAPSHNGGKLSEMLVVAMNPSHPGIDFHPGSLDELLPQYGLSNPIWRDIKPHYLHRSFNSGLYVNVLSIRHDALQIATLRSTDQDLMRCVPSMSPKQCLKVGNEARQRLSGRLASVGSIEFKRGGGRPLNFPRQYCFTYTMLHPGVNYPNYFFPWEKTLRDPARYTRGGLWETLGVR</sequence>
<gene>
    <name evidence="1" type="ORF">TDIB3V08_LOCUS5477</name>
</gene>
<dbReference type="AlphaFoldDB" id="A0A7R8VK48"/>